<keyword evidence="9" id="KW-1185">Reference proteome</keyword>
<dbReference type="PANTHER" id="PTHR48021">
    <property type="match status" value="1"/>
</dbReference>
<dbReference type="GO" id="GO:0022857">
    <property type="term" value="F:transmembrane transporter activity"/>
    <property type="evidence" value="ECO:0007669"/>
    <property type="project" value="InterPro"/>
</dbReference>
<feature type="compositionally biased region" description="Polar residues" evidence="5">
    <location>
        <begin position="24"/>
        <end position="41"/>
    </location>
</feature>
<feature type="transmembrane region" description="Helical" evidence="6">
    <location>
        <begin position="456"/>
        <end position="478"/>
    </location>
</feature>
<dbReference type="SUPFAM" id="SSF103473">
    <property type="entry name" value="MFS general substrate transporter"/>
    <property type="match status" value="1"/>
</dbReference>
<comment type="subcellular location">
    <subcellularLocation>
        <location evidence="1">Membrane</location>
        <topology evidence="1">Multi-pass membrane protein</topology>
    </subcellularLocation>
</comment>
<dbReference type="Gene3D" id="1.20.1250.20">
    <property type="entry name" value="MFS general substrate transporter like domains"/>
    <property type="match status" value="1"/>
</dbReference>
<accession>A0A7R9BK11</accession>
<feature type="transmembrane region" description="Helical" evidence="6">
    <location>
        <begin position="323"/>
        <end position="343"/>
    </location>
</feature>
<keyword evidence="2 6" id="KW-0812">Transmembrane</keyword>
<sequence length="500" mass="55708">METRDDFTARENVVNPDEDITDEPVTQRNLENRSESGNGSFRPQVLGSLHHVATGIYAGFCGEYTSVAIPSFLADPRAQKLAQSEVAAIVSTYYAGLIVGYFFGAFVAEKFSKRVFLLATFLPMAAAWLPFCFVTNLPLMIIARLSQGTILGARTNVSHAFVLEITDERSRNWAISSLALAVSVGTLVTSLLGGWLRWDHIGMIASVSNLLFLPFVARVPDSALHWLRVGDERKARNSLLYYHPQAKNVEGDLEDLKSYLTIGGMDFSWKRIHQRKYAWPLFKAVLFHVFKPWAGYTIVVSYALEIFDKMHLNKLIHPSTGNIIAQASDFVAQFASTFIVGIVSRRLQMGLSALVMAATHGLNGIYVFAVTKDFETHGKINDAFLKNLTYWWPYTGLSLWLACYSIGLANVVHLAIAEMLPSKVSNFGVALCFVVMTSNQFLVTNTFYLITNTVGYYGLLWIFASSCTFLALFSFFMIGETANKTLLELESEHNKPTAKN</sequence>
<dbReference type="EMBL" id="CAJPEX010000383">
    <property type="protein sequence ID" value="CAG0915404.1"/>
    <property type="molecule type" value="Genomic_DNA"/>
</dbReference>
<evidence type="ECO:0000313" key="8">
    <source>
        <dbReference type="EMBL" id="CAD7275252.1"/>
    </source>
</evidence>
<feature type="region of interest" description="Disordered" evidence="5">
    <location>
        <begin position="1"/>
        <end position="41"/>
    </location>
</feature>
<evidence type="ECO:0000256" key="5">
    <source>
        <dbReference type="SAM" id="MobiDB-lite"/>
    </source>
</evidence>
<feature type="transmembrane region" description="Helical" evidence="6">
    <location>
        <begin position="281"/>
        <end position="303"/>
    </location>
</feature>
<feature type="domain" description="Major facilitator superfamily (MFS) profile" evidence="7">
    <location>
        <begin position="43"/>
        <end position="482"/>
    </location>
</feature>
<feature type="transmembrane region" description="Helical" evidence="6">
    <location>
        <begin position="173"/>
        <end position="195"/>
    </location>
</feature>
<dbReference type="InterPro" id="IPR036259">
    <property type="entry name" value="MFS_trans_sf"/>
</dbReference>
<keyword evidence="4 6" id="KW-0472">Membrane</keyword>
<dbReference type="EMBL" id="OA882420">
    <property type="protein sequence ID" value="CAD7275252.1"/>
    <property type="molecule type" value="Genomic_DNA"/>
</dbReference>
<dbReference type="GO" id="GO:0016020">
    <property type="term" value="C:membrane"/>
    <property type="evidence" value="ECO:0007669"/>
    <property type="project" value="UniProtKB-SubCell"/>
</dbReference>
<feature type="transmembrane region" description="Helical" evidence="6">
    <location>
        <begin position="391"/>
        <end position="416"/>
    </location>
</feature>
<name>A0A7R9BK11_9CRUS</name>
<gene>
    <name evidence="8" type="ORF">NMOB1V02_LOCUS3051</name>
</gene>
<feature type="transmembrane region" description="Helical" evidence="6">
    <location>
        <begin position="86"/>
        <end position="108"/>
    </location>
</feature>
<evidence type="ECO:0000256" key="1">
    <source>
        <dbReference type="ARBA" id="ARBA00004141"/>
    </source>
</evidence>
<keyword evidence="3 6" id="KW-1133">Transmembrane helix</keyword>
<proteinExistence type="predicted"/>
<evidence type="ECO:0000256" key="3">
    <source>
        <dbReference type="ARBA" id="ARBA00022989"/>
    </source>
</evidence>
<organism evidence="8">
    <name type="scientific">Notodromas monacha</name>
    <dbReference type="NCBI Taxonomy" id="399045"/>
    <lineage>
        <taxon>Eukaryota</taxon>
        <taxon>Metazoa</taxon>
        <taxon>Ecdysozoa</taxon>
        <taxon>Arthropoda</taxon>
        <taxon>Crustacea</taxon>
        <taxon>Oligostraca</taxon>
        <taxon>Ostracoda</taxon>
        <taxon>Podocopa</taxon>
        <taxon>Podocopida</taxon>
        <taxon>Cypridocopina</taxon>
        <taxon>Cypridoidea</taxon>
        <taxon>Cyprididae</taxon>
        <taxon>Notodromas</taxon>
    </lineage>
</organism>
<feature type="transmembrane region" description="Helical" evidence="6">
    <location>
        <begin position="114"/>
        <end position="137"/>
    </location>
</feature>
<dbReference type="AlphaFoldDB" id="A0A7R9BK11"/>
<dbReference type="Proteomes" id="UP000678499">
    <property type="component" value="Unassembled WGS sequence"/>
</dbReference>
<dbReference type="InterPro" id="IPR005828">
    <property type="entry name" value="MFS_sugar_transport-like"/>
</dbReference>
<evidence type="ECO:0000259" key="7">
    <source>
        <dbReference type="PROSITE" id="PS50850"/>
    </source>
</evidence>
<dbReference type="Pfam" id="PF00083">
    <property type="entry name" value="Sugar_tr"/>
    <property type="match status" value="1"/>
</dbReference>
<dbReference type="InterPro" id="IPR020846">
    <property type="entry name" value="MFS_dom"/>
</dbReference>
<feature type="transmembrane region" description="Helical" evidence="6">
    <location>
        <begin position="428"/>
        <end position="450"/>
    </location>
</feature>
<evidence type="ECO:0000313" key="9">
    <source>
        <dbReference type="Proteomes" id="UP000678499"/>
    </source>
</evidence>
<evidence type="ECO:0000256" key="6">
    <source>
        <dbReference type="SAM" id="Phobius"/>
    </source>
</evidence>
<feature type="transmembrane region" description="Helical" evidence="6">
    <location>
        <begin position="350"/>
        <end position="371"/>
    </location>
</feature>
<dbReference type="InterPro" id="IPR050549">
    <property type="entry name" value="MFS_Trehalose_Transporter"/>
</dbReference>
<dbReference type="PROSITE" id="PS50850">
    <property type="entry name" value="MFS"/>
    <property type="match status" value="1"/>
</dbReference>
<dbReference type="PANTHER" id="PTHR48021:SF1">
    <property type="entry name" value="GH07001P-RELATED"/>
    <property type="match status" value="1"/>
</dbReference>
<evidence type="ECO:0000256" key="4">
    <source>
        <dbReference type="ARBA" id="ARBA00023136"/>
    </source>
</evidence>
<reference evidence="8" key="1">
    <citation type="submission" date="2020-11" db="EMBL/GenBank/DDBJ databases">
        <authorList>
            <person name="Tran Van P."/>
        </authorList>
    </citation>
    <scope>NUCLEOTIDE SEQUENCE</scope>
</reference>
<protein>
    <recommendedName>
        <fullName evidence="7">Major facilitator superfamily (MFS) profile domain-containing protein</fullName>
    </recommendedName>
</protein>
<dbReference type="OrthoDB" id="6346465at2759"/>
<evidence type="ECO:0000256" key="2">
    <source>
        <dbReference type="ARBA" id="ARBA00022692"/>
    </source>
</evidence>